<protein>
    <recommendedName>
        <fullName evidence="4">Secreted protein</fullName>
    </recommendedName>
</protein>
<dbReference type="EMBL" id="JBFXLR010000011">
    <property type="protein sequence ID" value="KAL2854733.1"/>
    <property type="molecule type" value="Genomic_DNA"/>
</dbReference>
<dbReference type="Proteomes" id="UP001610444">
    <property type="component" value="Unassembled WGS sequence"/>
</dbReference>
<proteinExistence type="predicted"/>
<feature type="transmembrane region" description="Helical" evidence="1">
    <location>
        <begin position="6"/>
        <end position="31"/>
    </location>
</feature>
<dbReference type="GeneID" id="98164152"/>
<name>A0ABR4KR24_9EURO</name>
<reference evidence="2 3" key="1">
    <citation type="submission" date="2024-07" db="EMBL/GenBank/DDBJ databases">
        <title>Section-level genome sequencing and comparative genomics of Aspergillus sections Usti and Cavernicolus.</title>
        <authorList>
            <consortium name="Lawrence Berkeley National Laboratory"/>
            <person name="Nybo J.L."/>
            <person name="Vesth T.C."/>
            <person name="Theobald S."/>
            <person name="Frisvad J.C."/>
            <person name="Larsen T.O."/>
            <person name="Kjaerboelling I."/>
            <person name="Rothschild-Mancinelli K."/>
            <person name="Lyhne E.K."/>
            <person name="Kogle M.E."/>
            <person name="Barry K."/>
            <person name="Clum A."/>
            <person name="Na H."/>
            <person name="Ledsgaard L."/>
            <person name="Lin J."/>
            <person name="Lipzen A."/>
            <person name="Kuo A."/>
            <person name="Riley R."/>
            <person name="Mondo S."/>
            <person name="LaButti K."/>
            <person name="Haridas S."/>
            <person name="Pangalinan J."/>
            <person name="Salamov A.A."/>
            <person name="Simmons B.A."/>
            <person name="Magnuson J.K."/>
            <person name="Chen J."/>
            <person name="Drula E."/>
            <person name="Henrissat B."/>
            <person name="Wiebenga A."/>
            <person name="Lubbers R.J."/>
            <person name="Gomes A.C."/>
            <person name="Macurrencykelacurrency M.R."/>
            <person name="Stajich J."/>
            <person name="Grigoriev I.V."/>
            <person name="Mortensen U.H."/>
            <person name="De vries R.P."/>
            <person name="Baker S.E."/>
            <person name="Andersen M.R."/>
        </authorList>
    </citation>
    <scope>NUCLEOTIDE SEQUENCE [LARGE SCALE GENOMIC DNA]</scope>
    <source>
        <strain evidence="2 3">CBS 756.74</strain>
    </source>
</reference>
<keyword evidence="1" id="KW-0812">Transmembrane</keyword>
<keyword evidence="3" id="KW-1185">Reference proteome</keyword>
<evidence type="ECO:0000256" key="1">
    <source>
        <dbReference type="SAM" id="Phobius"/>
    </source>
</evidence>
<dbReference type="RefSeq" id="XP_070901597.1">
    <property type="nucleotide sequence ID" value="XM_071048988.1"/>
</dbReference>
<gene>
    <name evidence="2" type="ORF">BJX68DRAFT_33321</name>
</gene>
<evidence type="ECO:0008006" key="4">
    <source>
        <dbReference type="Google" id="ProtNLM"/>
    </source>
</evidence>
<keyword evidence="1" id="KW-1133">Transmembrane helix</keyword>
<evidence type="ECO:0000313" key="2">
    <source>
        <dbReference type="EMBL" id="KAL2854733.1"/>
    </source>
</evidence>
<keyword evidence="1" id="KW-0472">Membrane</keyword>
<comment type="caution">
    <text evidence="2">The sequence shown here is derived from an EMBL/GenBank/DDBJ whole genome shotgun (WGS) entry which is preliminary data.</text>
</comment>
<accession>A0ABR4KR24</accession>
<evidence type="ECO:0000313" key="3">
    <source>
        <dbReference type="Proteomes" id="UP001610444"/>
    </source>
</evidence>
<organism evidence="2 3">
    <name type="scientific">Aspergillus pseudodeflectus</name>
    <dbReference type="NCBI Taxonomy" id="176178"/>
    <lineage>
        <taxon>Eukaryota</taxon>
        <taxon>Fungi</taxon>
        <taxon>Dikarya</taxon>
        <taxon>Ascomycota</taxon>
        <taxon>Pezizomycotina</taxon>
        <taxon>Eurotiomycetes</taxon>
        <taxon>Eurotiomycetidae</taxon>
        <taxon>Eurotiales</taxon>
        <taxon>Aspergillaceae</taxon>
        <taxon>Aspergillus</taxon>
        <taxon>Aspergillus subgen. Nidulantes</taxon>
    </lineage>
</organism>
<sequence>MSRRSIVVPAIAVAGADGMWLVPVYVAVAWIHEKSRISEDTGAFVSIRTTSYKWNYGTIISKPDVNGGKGIWDERTEACTPRWNRPSSVDAASIRQDAIGFELPPPSYDHENLDGRIRGSRESCLLTALHSSYLKSRFGLEHVKCRSLMNNSLRSLMKSRLAVAGRACSRAIMKPWTS</sequence>